<comment type="caution">
    <text evidence="1">The sequence shown here is derived from an EMBL/GenBank/DDBJ whole genome shotgun (WGS) entry which is preliminary data.</text>
</comment>
<dbReference type="Proteomes" id="UP000282211">
    <property type="component" value="Unassembled WGS sequence"/>
</dbReference>
<dbReference type="Gene3D" id="1.10.10.10">
    <property type="entry name" value="Winged helix-like DNA-binding domain superfamily/Winged helix DNA-binding domain"/>
    <property type="match status" value="1"/>
</dbReference>
<dbReference type="GO" id="GO:0003677">
    <property type="term" value="F:DNA binding"/>
    <property type="evidence" value="ECO:0007669"/>
    <property type="project" value="UniProtKB-KW"/>
</dbReference>
<dbReference type="InterPro" id="IPR036388">
    <property type="entry name" value="WH-like_DNA-bd_sf"/>
</dbReference>
<proteinExistence type="predicted"/>
<organism evidence="1 2">
    <name type="scientific">Litorimonas taeanensis</name>
    <dbReference type="NCBI Taxonomy" id="568099"/>
    <lineage>
        <taxon>Bacteria</taxon>
        <taxon>Pseudomonadati</taxon>
        <taxon>Pseudomonadota</taxon>
        <taxon>Alphaproteobacteria</taxon>
        <taxon>Maricaulales</taxon>
        <taxon>Robiginitomaculaceae</taxon>
    </lineage>
</organism>
<dbReference type="InterPro" id="IPR036390">
    <property type="entry name" value="WH_DNA-bd_sf"/>
</dbReference>
<reference evidence="1 2" key="1">
    <citation type="submission" date="2018-10" db="EMBL/GenBank/DDBJ databases">
        <title>Genomic Encyclopedia of Type Strains, Phase IV (KMG-IV): sequencing the most valuable type-strain genomes for metagenomic binning, comparative biology and taxonomic classification.</title>
        <authorList>
            <person name="Goeker M."/>
        </authorList>
    </citation>
    <scope>NUCLEOTIDE SEQUENCE [LARGE SCALE GENOMIC DNA]</scope>
    <source>
        <strain evidence="1 2">DSM 22008</strain>
    </source>
</reference>
<keyword evidence="2" id="KW-1185">Reference proteome</keyword>
<dbReference type="SUPFAM" id="SSF46785">
    <property type="entry name" value="Winged helix' DNA-binding domain"/>
    <property type="match status" value="1"/>
</dbReference>
<accession>A0A420WJG9</accession>
<protein>
    <submittedName>
        <fullName evidence="1">DNA-binding MarR family transcriptional regulator</fullName>
    </submittedName>
</protein>
<name>A0A420WJG9_9PROT</name>
<keyword evidence="1" id="KW-0238">DNA-binding</keyword>
<sequence length="179" mass="19855">MSSGAHFLNGGKSRTTERNYNWLVEGKIMEQKSSDFSAYLAYHVRSLNIVLESALKKKLKDTQLTSDAYYILVANWSKQSLTLHELSAYANLSIKQAERAVNTLFEMGLLKSTKNSNIASLGSYKLTKEGEALNSELLLKRELFLAKALKSTPEADIQTALSVLMKLQDNISGLSSDLS</sequence>
<evidence type="ECO:0000313" key="1">
    <source>
        <dbReference type="EMBL" id="RKQ71148.1"/>
    </source>
</evidence>
<dbReference type="EMBL" id="RBII01000001">
    <property type="protein sequence ID" value="RKQ71148.1"/>
    <property type="molecule type" value="Genomic_DNA"/>
</dbReference>
<dbReference type="InParanoid" id="A0A420WJG9"/>
<gene>
    <name evidence="1" type="ORF">DES40_0459</name>
</gene>
<dbReference type="AlphaFoldDB" id="A0A420WJG9"/>
<evidence type="ECO:0000313" key="2">
    <source>
        <dbReference type="Proteomes" id="UP000282211"/>
    </source>
</evidence>